<dbReference type="EMBL" id="GL876984">
    <property type="protein sequence ID" value="KLU92685.1"/>
    <property type="molecule type" value="Genomic_DNA"/>
</dbReference>
<reference evidence="2" key="2">
    <citation type="submission" date="2011-03" db="EMBL/GenBank/DDBJ databases">
        <title>Annotation of Magnaporthe poae ATCC 64411.</title>
        <authorList>
            <person name="Ma L.-J."/>
            <person name="Dead R."/>
            <person name="Young S.K."/>
            <person name="Zeng Q."/>
            <person name="Gargeya S."/>
            <person name="Fitzgerald M."/>
            <person name="Haas B."/>
            <person name="Abouelleil A."/>
            <person name="Alvarado L."/>
            <person name="Arachchi H.M."/>
            <person name="Berlin A."/>
            <person name="Brown A."/>
            <person name="Chapman S.B."/>
            <person name="Chen Z."/>
            <person name="Dunbar C."/>
            <person name="Freedman E."/>
            <person name="Gearin G."/>
            <person name="Gellesch M."/>
            <person name="Goldberg J."/>
            <person name="Griggs A."/>
            <person name="Gujja S."/>
            <person name="Heiman D."/>
            <person name="Howarth C."/>
            <person name="Larson L."/>
            <person name="Lui A."/>
            <person name="MacDonald P.J.P."/>
            <person name="Mehta T."/>
            <person name="Montmayeur A."/>
            <person name="Murphy C."/>
            <person name="Neiman D."/>
            <person name="Pearson M."/>
            <person name="Priest M."/>
            <person name="Roberts A."/>
            <person name="Saif S."/>
            <person name="Shea T."/>
            <person name="Shenoy N."/>
            <person name="Sisk P."/>
            <person name="Stolte C."/>
            <person name="Sykes S."/>
            <person name="Yandava C."/>
            <person name="Wortman J."/>
            <person name="Nusbaum C."/>
            <person name="Birren B."/>
        </authorList>
    </citation>
    <scope>NUCLEOTIDE SEQUENCE</scope>
    <source>
        <strain evidence="2">ATCC 64411</strain>
    </source>
</reference>
<feature type="compositionally biased region" description="Acidic residues" evidence="1">
    <location>
        <begin position="79"/>
        <end position="89"/>
    </location>
</feature>
<feature type="region of interest" description="Disordered" evidence="1">
    <location>
        <begin position="52"/>
        <end position="214"/>
    </location>
</feature>
<feature type="region of interest" description="Disordered" evidence="1">
    <location>
        <begin position="1"/>
        <end position="24"/>
    </location>
</feature>
<feature type="compositionally biased region" description="Polar residues" evidence="1">
    <location>
        <begin position="130"/>
        <end position="147"/>
    </location>
</feature>
<name>A0A0H2U8R8_MAGP6</name>
<proteinExistence type="predicted"/>
<gene>
    <name evidence="2" type="ORF">MAPG_11672</name>
</gene>
<evidence type="ECO:0000256" key="1">
    <source>
        <dbReference type="SAM" id="MobiDB-lite"/>
    </source>
</evidence>
<feature type="non-terminal residue" evidence="2">
    <location>
        <position position="1"/>
    </location>
</feature>
<dbReference type="AlphaFoldDB" id="A0A0H2U8R8"/>
<protein>
    <submittedName>
        <fullName evidence="2">Uncharacterized protein</fullName>
    </submittedName>
</protein>
<organism evidence="2">
    <name type="scientific">Magnaporthiopsis poae (strain ATCC 64411 / 73-15)</name>
    <name type="common">Kentucky bluegrass fungus</name>
    <name type="synonym">Magnaporthe poae</name>
    <dbReference type="NCBI Taxonomy" id="644358"/>
    <lineage>
        <taxon>Eukaryota</taxon>
        <taxon>Fungi</taxon>
        <taxon>Dikarya</taxon>
        <taxon>Ascomycota</taxon>
        <taxon>Pezizomycotina</taxon>
        <taxon>Sordariomycetes</taxon>
        <taxon>Sordariomycetidae</taxon>
        <taxon>Magnaporthales</taxon>
        <taxon>Magnaporthaceae</taxon>
        <taxon>Magnaporthiopsis</taxon>
    </lineage>
</organism>
<evidence type="ECO:0000313" key="2">
    <source>
        <dbReference type="EMBL" id="KLU92685.1"/>
    </source>
</evidence>
<sequence>AREWARSPDDGDEDDDEERPLPGGRRRYLTIGEWVREQNRVLAAGAYVDAHSHCCQEPHRPRQALRKTRDEGEGTQSIEQEEEEEEEGDLYGCDGDCISPAAAVEAPGSSAVRKDKRDSSPAEQEHGISTKPTVRATTNSAGRSTLPTLAGDGPPLPDTTKHEAAGQTHQRPEDTPLPASVTQDTEDNTSPRRETSPSLPSRTSSITLLRTAVA</sequence>
<feature type="compositionally biased region" description="Basic and acidic residues" evidence="1">
    <location>
        <begin position="112"/>
        <end position="128"/>
    </location>
</feature>
<accession>A0A0H2U8R8</accession>
<feature type="compositionally biased region" description="Polar residues" evidence="1">
    <location>
        <begin position="196"/>
        <end position="208"/>
    </location>
</feature>
<feature type="compositionally biased region" description="Basic and acidic residues" evidence="1">
    <location>
        <begin position="159"/>
        <end position="174"/>
    </location>
</feature>
<reference evidence="2" key="1">
    <citation type="submission" date="2010-05" db="EMBL/GenBank/DDBJ databases">
        <title>The Genome Sequence of Magnaporthe poae strain ATCC 64411.</title>
        <authorList>
            <consortium name="The Broad Institute Genome Sequencing Platform"/>
            <consortium name="Broad Institute Genome Sequencing Center for Infectious Disease"/>
            <person name="Ma L.-J."/>
            <person name="Dead R."/>
            <person name="Young S."/>
            <person name="Zeng Q."/>
            <person name="Koehrsen M."/>
            <person name="Alvarado L."/>
            <person name="Berlin A."/>
            <person name="Chapman S.B."/>
            <person name="Chen Z."/>
            <person name="Freedman E."/>
            <person name="Gellesch M."/>
            <person name="Goldberg J."/>
            <person name="Griggs A."/>
            <person name="Gujja S."/>
            <person name="Heilman E.R."/>
            <person name="Heiman D."/>
            <person name="Hepburn T."/>
            <person name="Howarth C."/>
            <person name="Jen D."/>
            <person name="Larson L."/>
            <person name="Mehta T."/>
            <person name="Neiman D."/>
            <person name="Pearson M."/>
            <person name="Roberts A."/>
            <person name="Saif S."/>
            <person name="Shea T."/>
            <person name="Shenoy N."/>
            <person name="Sisk P."/>
            <person name="Stolte C."/>
            <person name="Sykes S."/>
            <person name="Walk T."/>
            <person name="White J."/>
            <person name="Yandava C."/>
            <person name="Haas B."/>
            <person name="Nusbaum C."/>
            <person name="Birren B."/>
        </authorList>
    </citation>
    <scope>NUCLEOTIDE SEQUENCE</scope>
    <source>
        <strain evidence="2">ATCC 64411</strain>
    </source>
</reference>
<dbReference type="VEuPathDB" id="FungiDB:MAPG_11672"/>